<keyword evidence="5" id="KW-1185">Reference proteome</keyword>
<feature type="binding site" evidence="3">
    <location>
        <position position="244"/>
    </location>
    <ligand>
        <name>a divalent metal cation</name>
        <dbReference type="ChEBI" id="CHEBI:60240"/>
        <label>1</label>
    </ligand>
</feature>
<dbReference type="EMBL" id="WJXZ01000001">
    <property type="protein sequence ID" value="MRS60037.1"/>
    <property type="molecule type" value="Genomic_DNA"/>
</dbReference>
<dbReference type="GO" id="GO:0046872">
    <property type="term" value="F:metal ion binding"/>
    <property type="evidence" value="ECO:0007669"/>
    <property type="project" value="UniProtKB-KW"/>
</dbReference>
<organism evidence="4 5">
    <name type="scientific">Larkinella terrae</name>
    <dbReference type="NCBI Taxonomy" id="2025311"/>
    <lineage>
        <taxon>Bacteria</taxon>
        <taxon>Pseudomonadati</taxon>
        <taxon>Bacteroidota</taxon>
        <taxon>Cytophagia</taxon>
        <taxon>Cytophagales</taxon>
        <taxon>Spirosomataceae</taxon>
        <taxon>Larkinella</taxon>
    </lineage>
</organism>
<evidence type="ECO:0000256" key="1">
    <source>
        <dbReference type="ARBA" id="ARBA00006964"/>
    </source>
</evidence>
<protein>
    <recommendedName>
        <fullName evidence="6">NGG1p interacting factor NIF3</fullName>
    </recommendedName>
</protein>
<feature type="binding site" evidence="3">
    <location>
        <position position="113"/>
    </location>
    <ligand>
        <name>a divalent metal cation</name>
        <dbReference type="ChEBI" id="CHEBI:60240"/>
        <label>1</label>
    </ligand>
</feature>
<dbReference type="Pfam" id="PF01784">
    <property type="entry name" value="DUF34_NIF3"/>
    <property type="match status" value="1"/>
</dbReference>
<dbReference type="InterPro" id="IPR002678">
    <property type="entry name" value="DUF34/NIF3"/>
</dbReference>
<comment type="caution">
    <text evidence="4">The sequence shown here is derived from an EMBL/GenBank/DDBJ whole genome shotgun (WGS) entry which is preliminary data.</text>
</comment>
<evidence type="ECO:0008006" key="6">
    <source>
        <dbReference type="Google" id="ProtNLM"/>
    </source>
</evidence>
<sequence>MFFSRKAPNNVTPNRLLINGLSMRLDELVHYLAFLFTTAAYPPEEQGGIYHSHPDSIDQPVRRIGLALEPWPGLPDWLVENRIDTLWLHRPWHLDPAVLPENTTVLAHHLPFDEHFTIGYNRSMAEAVGLPWTVAEGPEPIGYKQAPGLPPRPIGMLGRSPQLDLESWRNQIIDLFGGYEEAYPGRQSAPDRIAVVGAMTDALIREASDRGAGLYITGQYRKGAQRAVDATGLTVIAIGHRRSEEWGLRKLADLLRAQGLICWVA</sequence>
<dbReference type="InterPro" id="IPR036069">
    <property type="entry name" value="DUF34/NIF3_sf"/>
</dbReference>
<proteinExistence type="inferred from homology"/>
<dbReference type="PANTHER" id="PTHR13799:SF14">
    <property type="entry name" value="GTP CYCLOHYDROLASE 1 TYPE 2 HOMOLOG"/>
    <property type="match status" value="1"/>
</dbReference>
<accession>A0A7K0EDY2</accession>
<dbReference type="Proteomes" id="UP000441754">
    <property type="component" value="Unassembled WGS sequence"/>
</dbReference>
<name>A0A7K0EDY2_9BACT</name>
<gene>
    <name evidence="4" type="ORF">GJJ30_01940</name>
</gene>
<dbReference type="OrthoDB" id="9800881at2"/>
<dbReference type="PANTHER" id="PTHR13799">
    <property type="entry name" value="NGG1 INTERACTING FACTOR 3"/>
    <property type="match status" value="1"/>
</dbReference>
<feature type="binding site" evidence="3">
    <location>
        <position position="240"/>
    </location>
    <ligand>
        <name>a divalent metal cation</name>
        <dbReference type="ChEBI" id="CHEBI:60240"/>
        <label>1</label>
    </ligand>
</feature>
<reference evidence="4 5" key="1">
    <citation type="journal article" date="2018" name="Antonie Van Leeuwenhoek">
        <title>Larkinella terrae sp. nov., isolated from soil on Jeju Island, South Korea.</title>
        <authorList>
            <person name="Ten L.N."/>
            <person name="Jeon J."/>
            <person name="Park S.J."/>
            <person name="Park S."/>
            <person name="Lee S.Y."/>
            <person name="Kim M.K."/>
            <person name="Jung H.Y."/>
        </authorList>
    </citation>
    <scope>NUCLEOTIDE SEQUENCE [LARGE SCALE GENOMIC DNA]</scope>
    <source>
        <strain evidence="4 5">KCTC 52001</strain>
    </source>
</reference>
<dbReference type="AlphaFoldDB" id="A0A7K0EDY2"/>
<keyword evidence="2 3" id="KW-0479">Metal-binding</keyword>
<comment type="similarity">
    <text evidence="1">Belongs to the GTP cyclohydrolase I type 2/NIF3 family.</text>
</comment>
<evidence type="ECO:0000313" key="5">
    <source>
        <dbReference type="Proteomes" id="UP000441754"/>
    </source>
</evidence>
<evidence type="ECO:0000256" key="3">
    <source>
        <dbReference type="PIRSR" id="PIRSR602678-1"/>
    </source>
</evidence>
<dbReference type="SUPFAM" id="SSF102705">
    <property type="entry name" value="NIF3 (NGG1p interacting factor 3)-like"/>
    <property type="match status" value="1"/>
</dbReference>
<evidence type="ECO:0000256" key="2">
    <source>
        <dbReference type="ARBA" id="ARBA00022723"/>
    </source>
</evidence>
<dbReference type="Gene3D" id="3.40.1390.30">
    <property type="entry name" value="NIF3 (NGG1p interacting factor 3)-like"/>
    <property type="match status" value="1"/>
</dbReference>
<evidence type="ECO:0000313" key="4">
    <source>
        <dbReference type="EMBL" id="MRS60037.1"/>
    </source>
</evidence>
<dbReference type="GO" id="GO:0005737">
    <property type="term" value="C:cytoplasm"/>
    <property type="evidence" value="ECO:0007669"/>
    <property type="project" value="TreeGrafter"/>
</dbReference>